<evidence type="ECO:0000256" key="3">
    <source>
        <dbReference type="PROSITE-ProRule" id="PRU00339"/>
    </source>
</evidence>
<keyword evidence="6" id="KW-1185">Reference proteome</keyword>
<dbReference type="PANTHER" id="PTHR44943">
    <property type="entry name" value="CELLULOSE SYNTHASE OPERON PROTEIN C"/>
    <property type="match status" value="1"/>
</dbReference>
<name>A0A7T7XNW7_9SPIR</name>
<feature type="chain" id="PRO_5030627059" evidence="4">
    <location>
        <begin position="22"/>
        <end position="222"/>
    </location>
</feature>
<dbReference type="InterPro" id="IPR019734">
    <property type="entry name" value="TPR_rpt"/>
</dbReference>
<dbReference type="EMBL" id="CP067089">
    <property type="protein sequence ID" value="QQO09773.1"/>
    <property type="molecule type" value="Genomic_DNA"/>
</dbReference>
<keyword evidence="1" id="KW-0677">Repeat</keyword>
<evidence type="ECO:0000256" key="2">
    <source>
        <dbReference type="ARBA" id="ARBA00022803"/>
    </source>
</evidence>
<dbReference type="KEGG" id="bhc:JFL75_02355"/>
<dbReference type="RefSeq" id="WP_215627076.1">
    <property type="nucleotide sequence ID" value="NZ_CP067089.2"/>
</dbReference>
<dbReference type="AlphaFoldDB" id="A0A7T7XNW7"/>
<dbReference type="InterPro" id="IPR011990">
    <property type="entry name" value="TPR-like_helical_dom_sf"/>
</dbReference>
<evidence type="ECO:0000256" key="4">
    <source>
        <dbReference type="SAM" id="SignalP"/>
    </source>
</evidence>
<evidence type="ECO:0000313" key="6">
    <source>
        <dbReference type="Proteomes" id="UP000595917"/>
    </source>
</evidence>
<organism evidence="5 6">
    <name type="scientific">Breznakiella homolactica</name>
    <dbReference type="NCBI Taxonomy" id="2798577"/>
    <lineage>
        <taxon>Bacteria</taxon>
        <taxon>Pseudomonadati</taxon>
        <taxon>Spirochaetota</taxon>
        <taxon>Spirochaetia</taxon>
        <taxon>Spirochaetales</taxon>
        <taxon>Breznakiellaceae</taxon>
        <taxon>Breznakiella</taxon>
    </lineage>
</organism>
<evidence type="ECO:0000313" key="5">
    <source>
        <dbReference type="EMBL" id="QQO09773.1"/>
    </source>
</evidence>
<dbReference type="PANTHER" id="PTHR44943:SF8">
    <property type="entry name" value="TPR REPEAT-CONTAINING PROTEIN MJ0263"/>
    <property type="match status" value="1"/>
</dbReference>
<dbReference type="Pfam" id="PF13181">
    <property type="entry name" value="TPR_8"/>
    <property type="match status" value="1"/>
</dbReference>
<dbReference type="Pfam" id="PF00515">
    <property type="entry name" value="TPR_1"/>
    <property type="match status" value="1"/>
</dbReference>
<keyword evidence="4" id="KW-0732">Signal</keyword>
<dbReference type="InterPro" id="IPR051685">
    <property type="entry name" value="Ycf3/AcsC/BcsC/TPR_MFPF"/>
</dbReference>
<feature type="repeat" description="TPR" evidence="3">
    <location>
        <begin position="174"/>
        <end position="207"/>
    </location>
</feature>
<dbReference type="SMART" id="SM00028">
    <property type="entry name" value="TPR"/>
    <property type="match status" value="4"/>
</dbReference>
<feature type="repeat" description="TPR" evidence="3">
    <location>
        <begin position="140"/>
        <end position="173"/>
    </location>
</feature>
<keyword evidence="2 3" id="KW-0802">TPR repeat</keyword>
<evidence type="ECO:0000256" key="1">
    <source>
        <dbReference type="ARBA" id="ARBA00022737"/>
    </source>
</evidence>
<feature type="signal peptide" evidence="4">
    <location>
        <begin position="1"/>
        <end position="21"/>
    </location>
</feature>
<dbReference type="Gene3D" id="1.25.40.10">
    <property type="entry name" value="Tetratricopeptide repeat domain"/>
    <property type="match status" value="2"/>
</dbReference>
<dbReference type="SUPFAM" id="SSF48452">
    <property type="entry name" value="TPR-like"/>
    <property type="match status" value="1"/>
</dbReference>
<gene>
    <name evidence="5" type="ORF">JFL75_02355</name>
</gene>
<proteinExistence type="predicted"/>
<reference evidence="5" key="1">
    <citation type="submission" date="2021-01" db="EMBL/GenBank/DDBJ databases">
        <title>Description of Breznakiella homolactica.</title>
        <authorList>
            <person name="Song Y."/>
            <person name="Brune A."/>
        </authorList>
    </citation>
    <scope>NUCLEOTIDE SEQUENCE</scope>
    <source>
        <strain evidence="5">RmG30</strain>
    </source>
</reference>
<accession>A0A7T7XNW7</accession>
<dbReference type="PROSITE" id="PS50005">
    <property type="entry name" value="TPR"/>
    <property type="match status" value="2"/>
</dbReference>
<sequence length="222" mass="26045">MKKISLYCVLFLLIPGLQVFSQTSRPDALQRYRAGRDLENQGRMEEANRYYNEAVRICLDEINQDATNMDSYTVLTWALQRQQKYAEVLEWGQRGLRVNSSDYRIIETMGEASFYLNDFAQSLKYMQRYVDSVPQGDRVSVAYFFIGEIYRLQRKYHHADIAYTTAVRLEPNSALWWYRLGTVRESLEDYQPAADAYERAVRLNPNYREAADGLARSRRQLG</sequence>
<dbReference type="PROSITE" id="PS50293">
    <property type="entry name" value="TPR_REGION"/>
    <property type="match status" value="1"/>
</dbReference>
<protein>
    <submittedName>
        <fullName evidence="5">Tetratricopeptide repeat protein</fullName>
    </submittedName>
</protein>
<dbReference type="Proteomes" id="UP000595917">
    <property type="component" value="Chromosome"/>
</dbReference>